<comment type="cofactor">
    <cofactor evidence="1">
        <name>NAD(+)</name>
        <dbReference type="ChEBI" id="CHEBI:57540"/>
    </cofactor>
</comment>
<accession>A0A3D9I973</accession>
<dbReference type="InterPro" id="IPR036291">
    <property type="entry name" value="NAD(P)-bd_dom_sf"/>
</dbReference>
<comment type="caution">
    <text evidence="8">The sequence shown here is derived from an EMBL/GenBank/DDBJ whole genome shotgun (WGS) entry which is preliminary data.</text>
</comment>
<keyword evidence="4" id="KW-0520">NAD</keyword>
<organism evidence="8 9">
    <name type="scientific">Cohnella phaseoli</name>
    <dbReference type="NCBI Taxonomy" id="456490"/>
    <lineage>
        <taxon>Bacteria</taxon>
        <taxon>Bacillati</taxon>
        <taxon>Bacillota</taxon>
        <taxon>Bacilli</taxon>
        <taxon>Bacillales</taxon>
        <taxon>Paenibacillaceae</taxon>
        <taxon>Cohnella</taxon>
    </lineage>
</organism>
<feature type="domain" description="Gfo/Idh/MocA-like oxidoreductase N-terminal" evidence="6">
    <location>
        <begin position="10"/>
        <end position="131"/>
    </location>
</feature>
<dbReference type="EMBL" id="QRDZ01000034">
    <property type="protein sequence ID" value="RED58195.1"/>
    <property type="molecule type" value="Genomic_DNA"/>
</dbReference>
<evidence type="ECO:0000256" key="3">
    <source>
        <dbReference type="ARBA" id="ARBA00022801"/>
    </source>
</evidence>
<dbReference type="Proteomes" id="UP000256977">
    <property type="component" value="Unassembled WGS sequence"/>
</dbReference>
<dbReference type="GO" id="GO:0016798">
    <property type="term" value="F:hydrolase activity, acting on glycosyl bonds"/>
    <property type="evidence" value="ECO:0007669"/>
    <property type="project" value="UniProtKB-KW"/>
</dbReference>
<feature type="domain" description="Glycosyl hydrolase 109 C-terminal" evidence="7">
    <location>
        <begin position="143"/>
        <end position="309"/>
    </location>
</feature>
<dbReference type="Gene3D" id="3.30.360.10">
    <property type="entry name" value="Dihydrodipicolinate Reductase, domain 2"/>
    <property type="match status" value="1"/>
</dbReference>
<dbReference type="OrthoDB" id="9771072at2"/>
<reference evidence="8 9" key="1">
    <citation type="submission" date="2018-07" db="EMBL/GenBank/DDBJ databases">
        <title>Genomic Encyclopedia of Type Strains, Phase III (KMG-III): the genomes of soil and plant-associated and newly described type strains.</title>
        <authorList>
            <person name="Whitman W."/>
        </authorList>
    </citation>
    <scope>NUCLEOTIDE SEQUENCE [LARGE SCALE GENOMIC DNA]</scope>
    <source>
        <strain evidence="8 9">CECT 7287</strain>
    </source>
</reference>
<dbReference type="InterPro" id="IPR000683">
    <property type="entry name" value="Gfo/Idh/MocA-like_OxRdtase_N"/>
</dbReference>
<dbReference type="GO" id="GO:0000166">
    <property type="term" value="F:nucleotide binding"/>
    <property type="evidence" value="ECO:0007669"/>
    <property type="project" value="InterPro"/>
</dbReference>
<dbReference type="InterPro" id="IPR049303">
    <property type="entry name" value="Glyco_hydro_109_C"/>
</dbReference>
<evidence type="ECO:0000256" key="4">
    <source>
        <dbReference type="ARBA" id="ARBA00023027"/>
    </source>
</evidence>
<proteinExistence type="inferred from homology"/>
<evidence type="ECO:0000256" key="5">
    <source>
        <dbReference type="ARBA" id="ARBA00023295"/>
    </source>
</evidence>
<keyword evidence="5" id="KW-0326">Glycosidase</keyword>
<dbReference type="PANTHER" id="PTHR43818">
    <property type="entry name" value="BCDNA.GH03377"/>
    <property type="match status" value="1"/>
</dbReference>
<evidence type="ECO:0000256" key="2">
    <source>
        <dbReference type="ARBA" id="ARBA00009329"/>
    </source>
</evidence>
<comment type="similarity">
    <text evidence="2">Belongs to the Gfo/Idh/MocA family. Glycosyl hydrolase 109 subfamily.</text>
</comment>
<dbReference type="PANTHER" id="PTHR43818:SF1">
    <property type="entry name" value="GLYCOSYL HYDROLASE FAMILY 109 PROTEIN"/>
    <property type="match status" value="1"/>
</dbReference>
<evidence type="ECO:0000259" key="6">
    <source>
        <dbReference type="Pfam" id="PF01408"/>
    </source>
</evidence>
<gene>
    <name evidence="8" type="ORF">DFP98_13437</name>
</gene>
<dbReference type="SUPFAM" id="SSF51735">
    <property type="entry name" value="NAD(P)-binding Rossmann-fold domains"/>
    <property type="match status" value="1"/>
</dbReference>
<sequence>MNRTQDIRKIKLGIVGVGSRGTGLLQELLAMEDVEIAAVSDLYEDRMREAAALIEETGRSAPGLYLRYQDLLNESDAEGVIIASSWTSHAEIAVAAMKAGKYAGMEAGGASSLEECWQLVRTFEETGTPCMLLENCCYGREEMALLNMAKQGLFGELIHCQGGYEHDLRDEVASGEEKRHYRLRNYLRRNGEIYPTHGIGPIAKYLDIHRGNRFMTLSSMSSKARGINLWARENLGPDHPAAKADFAQGDVVTTMIRCARGETILLTHDTTLPRPYSRAGRVQGTRGIWMEDNGSIHIEGRSRPHEWEAFGKYMEEYDHPLWQWYRQEGVRGGHGGMDYLCLRAFIESVASRGPTPIDVYDTAAWMAVTCLSEQSVALGGNAVSFPDFTNGGWIGGSSGTSSDYDGKYSLEIHSNA</sequence>
<dbReference type="RefSeq" id="WP_116064563.1">
    <property type="nucleotide sequence ID" value="NZ_QRDZ01000034.1"/>
</dbReference>
<dbReference type="Gene3D" id="3.40.50.720">
    <property type="entry name" value="NAD(P)-binding Rossmann-like Domain"/>
    <property type="match status" value="1"/>
</dbReference>
<keyword evidence="9" id="KW-1185">Reference proteome</keyword>
<evidence type="ECO:0000313" key="9">
    <source>
        <dbReference type="Proteomes" id="UP000256977"/>
    </source>
</evidence>
<dbReference type="Pfam" id="PF21252">
    <property type="entry name" value="Glyco_hydro_109_C"/>
    <property type="match status" value="1"/>
</dbReference>
<keyword evidence="3" id="KW-0378">Hydrolase</keyword>
<dbReference type="AlphaFoldDB" id="A0A3D9I973"/>
<name>A0A3D9I973_9BACL</name>
<dbReference type="Pfam" id="PF01408">
    <property type="entry name" value="GFO_IDH_MocA"/>
    <property type="match status" value="1"/>
</dbReference>
<evidence type="ECO:0000313" key="8">
    <source>
        <dbReference type="EMBL" id="RED58195.1"/>
    </source>
</evidence>
<evidence type="ECO:0000256" key="1">
    <source>
        <dbReference type="ARBA" id="ARBA00001911"/>
    </source>
</evidence>
<evidence type="ECO:0000259" key="7">
    <source>
        <dbReference type="Pfam" id="PF21252"/>
    </source>
</evidence>
<protein>
    <submittedName>
        <fullName evidence="8">Putative dehydrogenase</fullName>
    </submittedName>
</protein>
<dbReference type="InterPro" id="IPR050463">
    <property type="entry name" value="Gfo/Idh/MocA_oxidrdct_glycsds"/>
</dbReference>